<evidence type="ECO:0000313" key="2">
    <source>
        <dbReference type="Proteomes" id="UP000249464"/>
    </source>
</evidence>
<dbReference type="EMBL" id="FQNC01000041">
    <property type="protein sequence ID" value="SGY35911.1"/>
    <property type="molecule type" value="Genomic_DNA"/>
</dbReference>
<organism evidence="1 2">
    <name type="scientific">Microbotryum silenes-dioicae</name>
    <dbReference type="NCBI Taxonomy" id="796604"/>
    <lineage>
        <taxon>Eukaryota</taxon>
        <taxon>Fungi</taxon>
        <taxon>Dikarya</taxon>
        <taxon>Basidiomycota</taxon>
        <taxon>Pucciniomycotina</taxon>
        <taxon>Microbotryomycetes</taxon>
        <taxon>Microbotryales</taxon>
        <taxon>Microbotryaceae</taxon>
        <taxon>Microbotryum</taxon>
    </lineage>
</organism>
<dbReference type="AlphaFoldDB" id="A0A2X0MLT2"/>
<evidence type="ECO:0000313" key="1">
    <source>
        <dbReference type="EMBL" id="SGY35911.1"/>
    </source>
</evidence>
<accession>A0A2X0MLT2</accession>
<reference evidence="1 2" key="1">
    <citation type="submission" date="2016-11" db="EMBL/GenBank/DDBJ databases">
        <authorList>
            <person name="Jaros S."/>
            <person name="Januszkiewicz K."/>
            <person name="Wedrychowicz H."/>
        </authorList>
    </citation>
    <scope>NUCLEOTIDE SEQUENCE [LARGE SCALE GENOMIC DNA]</scope>
</reference>
<gene>
    <name evidence="1" type="primary">BQ5605_C002g01815</name>
    <name evidence="1" type="ORF">BQ5605_C002G01815</name>
</gene>
<dbReference type="Proteomes" id="UP000249464">
    <property type="component" value="Unassembled WGS sequence"/>
</dbReference>
<protein>
    <submittedName>
        <fullName evidence="1">BQ5605_C002g01815 protein</fullName>
    </submittedName>
</protein>
<name>A0A2X0MLT2_9BASI</name>
<keyword evidence="2" id="KW-1185">Reference proteome</keyword>
<proteinExistence type="predicted"/>
<sequence length="88" mass="9935">MCTPGSTQPLQGPWPMDQYPCSLDYINYHVNGVGMRAVGRVWTHFGVLLEQNNYSNTNPHRPPPPLATFPNLNLQMSAPMRTNFLFST</sequence>